<keyword evidence="1" id="KW-0254">Endocytosis</keyword>
<sequence length="118" mass="13671">AAAEVAGQFVIKLTHDVELNLDYERYNSQLLSFVRDLNQYRADIKEMGLSLQWLYSARGDFFRATSRLTTDFGNAEKTDRFVMKKLNDRVMREGPQMMLLLTDARPSNHFLSPLLSLH</sequence>
<keyword evidence="1" id="KW-0449">Lipoprotein</keyword>
<organism evidence="2 3">
    <name type="scientific">Pan troglodytes</name>
    <name type="common">Chimpanzee</name>
    <dbReference type="NCBI Taxonomy" id="9598"/>
    <lineage>
        <taxon>Eukaryota</taxon>
        <taxon>Metazoa</taxon>
        <taxon>Chordata</taxon>
        <taxon>Craniata</taxon>
        <taxon>Vertebrata</taxon>
        <taxon>Euteleostomi</taxon>
        <taxon>Mammalia</taxon>
        <taxon>Eutheria</taxon>
        <taxon>Euarchontoglires</taxon>
        <taxon>Primates</taxon>
        <taxon>Haplorrhini</taxon>
        <taxon>Catarrhini</taxon>
        <taxon>Hominidae</taxon>
        <taxon>Pan</taxon>
    </lineage>
</organism>
<feature type="non-terminal residue" evidence="2">
    <location>
        <position position="1"/>
    </location>
</feature>
<keyword evidence="1" id="KW-0472">Membrane</keyword>
<evidence type="ECO:0000256" key="1">
    <source>
        <dbReference type="RuleBase" id="RU367157"/>
    </source>
</evidence>
<keyword evidence="1" id="KW-0675">Receptor</keyword>
<keyword evidence="1" id="KW-0564">Palmitate</keyword>
<dbReference type="Gene3D" id="1.20.930.40">
    <property type="entry name" value="Transferrin receptor-like, dimerisation domain"/>
    <property type="match status" value="1"/>
</dbReference>
<gene>
    <name evidence="2" type="ORF">CK820_G0045867</name>
</gene>
<protein>
    <recommendedName>
        <fullName evidence="1">Transferrin receptor protein 1</fullName>
    </recommendedName>
</protein>
<dbReference type="GO" id="GO:0004998">
    <property type="term" value="F:transferrin receptor activity"/>
    <property type="evidence" value="ECO:0007669"/>
    <property type="project" value="UniProtKB-UniRule"/>
</dbReference>
<evidence type="ECO:0000313" key="3">
    <source>
        <dbReference type="Proteomes" id="UP000236370"/>
    </source>
</evidence>
<reference evidence="2 3" key="1">
    <citation type="submission" date="2017-12" db="EMBL/GenBank/DDBJ databases">
        <title>High-resolution comparative analysis of great ape genomes.</title>
        <authorList>
            <person name="Pollen A."/>
            <person name="Hastie A."/>
            <person name="Hormozdiari F."/>
            <person name="Dougherty M."/>
            <person name="Liu R."/>
            <person name="Chaisson M."/>
            <person name="Hoppe E."/>
            <person name="Hill C."/>
            <person name="Pang A."/>
            <person name="Hillier L."/>
            <person name="Baker C."/>
            <person name="Armstrong J."/>
            <person name="Shendure J."/>
            <person name="Paten B."/>
            <person name="Wilson R."/>
            <person name="Chao H."/>
            <person name="Schneider V."/>
            <person name="Ventura M."/>
            <person name="Kronenberg Z."/>
            <person name="Murali S."/>
            <person name="Gordon D."/>
            <person name="Cantsilieris S."/>
            <person name="Munson K."/>
            <person name="Nelson B."/>
            <person name="Raja A."/>
            <person name="Underwood J."/>
            <person name="Diekhans M."/>
            <person name="Fiddes I."/>
            <person name="Haussler D."/>
            <person name="Eichler E."/>
        </authorList>
    </citation>
    <scope>NUCLEOTIDE SEQUENCE [LARGE SCALE GENOMIC DNA]</scope>
    <source>
        <strain evidence="2">Yerkes chimp pedigree #C0471</strain>
    </source>
</reference>
<comment type="PTM">
    <text evidence="1">Stearoylated.</text>
</comment>
<dbReference type="InterPro" id="IPR036757">
    <property type="entry name" value="TFR-like_dimer_dom_sf"/>
</dbReference>
<keyword evidence="1" id="KW-1003">Cell membrane</keyword>
<keyword evidence="1" id="KW-0325">Glycoprotein</keyword>
<dbReference type="PANTHER" id="PTHR10404">
    <property type="entry name" value="N-ACETYLATED-ALPHA-LINKED ACIDIC DIPEPTIDASE"/>
    <property type="match status" value="1"/>
</dbReference>
<comment type="function">
    <text evidence="1">Cellular uptake of iron occurs via receptor-mediated endocytosis of ligand-occupied transferrin receptor into specialized endosomes. Endosomal acidification leads to iron release. The apotransferrin-receptor complex is then recycled to the cell surface with a return to neutral pH and the concomitant loss of affinity of apotransferrin for its receptor. Transferrin receptor is necessary for development of erythrocytes and the nervous system. Acts as a lipid sensor that regulates mitochondrial fusion by regulating activation of the JNK pathway.</text>
</comment>
<dbReference type="Proteomes" id="UP000236370">
    <property type="component" value="Unassembled WGS sequence"/>
</dbReference>
<accession>A0A2J8JN23</accession>
<dbReference type="EMBL" id="NBAG03000439">
    <property type="protein sequence ID" value="PNI24166.1"/>
    <property type="molecule type" value="Genomic_DNA"/>
</dbReference>
<name>A0A2J8JN23_PANTR</name>
<dbReference type="GO" id="GO:0005886">
    <property type="term" value="C:plasma membrane"/>
    <property type="evidence" value="ECO:0007669"/>
    <property type="project" value="UniProtKB-SubCell"/>
</dbReference>
<dbReference type="SUPFAM" id="SSF47672">
    <property type="entry name" value="Transferrin receptor-like dimerisation domain"/>
    <property type="match status" value="1"/>
</dbReference>
<dbReference type="GO" id="GO:0031623">
    <property type="term" value="P:receptor internalization"/>
    <property type="evidence" value="ECO:0007669"/>
    <property type="project" value="UniProtKB-UniRule"/>
</dbReference>
<dbReference type="GO" id="GO:0006879">
    <property type="term" value="P:intracellular iron ion homeostasis"/>
    <property type="evidence" value="ECO:0007669"/>
    <property type="project" value="UniProtKB-UniRule"/>
</dbReference>
<dbReference type="InterPro" id="IPR039373">
    <property type="entry name" value="Peptidase_M28B"/>
</dbReference>
<evidence type="ECO:0000313" key="2">
    <source>
        <dbReference type="EMBL" id="PNI24166.1"/>
    </source>
</evidence>
<dbReference type="GO" id="GO:0042470">
    <property type="term" value="C:melanosome"/>
    <property type="evidence" value="ECO:0007669"/>
    <property type="project" value="UniProtKB-SubCell"/>
</dbReference>
<dbReference type="GO" id="GO:0033572">
    <property type="term" value="P:transferrin transport"/>
    <property type="evidence" value="ECO:0007669"/>
    <property type="project" value="UniProtKB-UniRule"/>
</dbReference>
<dbReference type="SMR" id="A0A2J8JN23"/>
<comment type="similarity">
    <text evidence="1">Belongs to the peptidase M28 family. M28B subfamily.</text>
</comment>
<dbReference type="AlphaFoldDB" id="A0A2J8JN23"/>
<comment type="caution">
    <text evidence="2">The sequence shown here is derived from an EMBL/GenBank/DDBJ whole genome shotgun (WGS) entry which is preliminary data.</text>
</comment>
<feature type="non-terminal residue" evidence="2">
    <location>
        <position position="118"/>
    </location>
</feature>
<comment type="subcellular location">
    <subcellularLocation>
        <location evidence="1">Cell membrane</location>
        <topology evidence="1">Single-pass type II membrane protein</topology>
    </subcellularLocation>
    <subcellularLocation>
        <location evidence="1">Melanosome</location>
    </subcellularLocation>
</comment>
<comment type="subunit">
    <text evidence="1">Homodimer; disulfide-linked.</text>
</comment>
<dbReference type="PANTHER" id="PTHR10404:SF26">
    <property type="entry name" value="TRANSFERRIN RECEPTOR PROTEIN 1"/>
    <property type="match status" value="1"/>
</dbReference>
<proteinExistence type="inferred from homology"/>